<evidence type="ECO:0000256" key="6">
    <source>
        <dbReference type="ARBA" id="ARBA00022490"/>
    </source>
</evidence>
<evidence type="ECO:0000256" key="7">
    <source>
        <dbReference type="ARBA" id="ARBA00022583"/>
    </source>
</evidence>
<feature type="region of interest" description="Disordered" evidence="13">
    <location>
        <begin position="459"/>
        <end position="556"/>
    </location>
</feature>
<evidence type="ECO:0000256" key="1">
    <source>
        <dbReference type="ARBA" id="ARBA00004236"/>
    </source>
</evidence>
<feature type="domain" description="SH3" evidence="14">
    <location>
        <begin position="570"/>
        <end position="632"/>
    </location>
</feature>
<keyword evidence="4 10" id="KW-0728">SH3 domain</keyword>
<dbReference type="InterPro" id="IPR011072">
    <property type="entry name" value="HR1_rho-bd"/>
</dbReference>
<dbReference type="GO" id="GO:0005737">
    <property type="term" value="C:cytoplasm"/>
    <property type="evidence" value="ECO:0007669"/>
    <property type="project" value="UniProtKB-SubCell"/>
</dbReference>
<evidence type="ECO:0000259" key="14">
    <source>
        <dbReference type="PROSITE" id="PS50002"/>
    </source>
</evidence>
<dbReference type="Gene3D" id="1.20.1270.60">
    <property type="entry name" value="Arfaptin homology (AH) domain/BAR domain"/>
    <property type="match status" value="1"/>
</dbReference>
<dbReference type="InterPro" id="IPR001452">
    <property type="entry name" value="SH3_domain"/>
</dbReference>
<evidence type="ECO:0000256" key="11">
    <source>
        <dbReference type="PROSITE-ProRule" id="PRU01077"/>
    </source>
</evidence>
<organism evidence="17 18">
    <name type="scientific">Polyplax serrata</name>
    <name type="common">Common mouse louse</name>
    <dbReference type="NCBI Taxonomy" id="468196"/>
    <lineage>
        <taxon>Eukaryota</taxon>
        <taxon>Metazoa</taxon>
        <taxon>Ecdysozoa</taxon>
        <taxon>Arthropoda</taxon>
        <taxon>Hexapoda</taxon>
        <taxon>Insecta</taxon>
        <taxon>Pterygota</taxon>
        <taxon>Neoptera</taxon>
        <taxon>Paraneoptera</taxon>
        <taxon>Psocodea</taxon>
        <taxon>Troctomorpha</taxon>
        <taxon>Phthiraptera</taxon>
        <taxon>Anoplura</taxon>
        <taxon>Polyplacidae</taxon>
        <taxon>Polyplax</taxon>
    </lineage>
</organism>
<accession>A0AAN8PHH8</accession>
<dbReference type="PROSITE" id="PS50002">
    <property type="entry name" value="SH3"/>
    <property type="match status" value="1"/>
</dbReference>
<evidence type="ECO:0000313" key="17">
    <source>
        <dbReference type="EMBL" id="KAK6631822.1"/>
    </source>
</evidence>
<name>A0AAN8PHH8_POLSC</name>
<feature type="coiled-coil region" evidence="12">
    <location>
        <begin position="126"/>
        <end position="195"/>
    </location>
</feature>
<feature type="compositionally biased region" description="Polar residues" evidence="13">
    <location>
        <begin position="463"/>
        <end position="473"/>
    </location>
</feature>
<dbReference type="Pfam" id="PF25610">
    <property type="entry name" value="HR1_TOCA"/>
    <property type="match status" value="1"/>
</dbReference>
<dbReference type="GO" id="GO:0007165">
    <property type="term" value="P:signal transduction"/>
    <property type="evidence" value="ECO:0007669"/>
    <property type="project" value="InterPro"/>
</dbReference>
<dbReference type="InterPro" id="IPR036028">
    <property type="entry name" value="SH3-like_dom_sf"/>
</dbReference>
<dbReference type="CDD" id="cd07653">
    <property type="entry name" value="F-BAR_CIP4-like"/>
    <property type="match status" value="1"/>
</dbReference>
<protein>
    <recommendedName>
        <fullName evidence="19">Formin-binding protein 1-like</fullName>
    </recommendedName>
</protein>
<dbReference type="AlphaFoldDB" id="A0AAN8PHH8"/>
<dbReference type="SUPFAM" id="SSF46585">
    <property type="entry name" value="HR1 repeat"/>
    <property type="match status" value="1"/>
</dbReference>
<dbReference type="CDD" id="cd11911">
    <property type="entry name" value="SH3_CIP4-like"/>
    <property type="match status" value="1"/>
</dbReference>
<dbReference type="FunFam" id="2.30.30.40:FF:000203">
    <property type="entry name" value="Cdc42-interacting protein 4, isoform F"/>
    <property type="match status" value="1"/>
</dbReference>
<feature type="compositionally biased region" description="Low complexity" evidence="13">
    <location>
        <begin position="508"/>
        <end position="528"/>
    </location>
</feature>
<evidence type="ECO:0000256" key="9">
    <source>
        <dbReference type="ARBA" id="ARBA00023136"/>
    </source>
</evidence>
<dbReference type="PROSITE" id="PS51741">
    <property type="entry name" value="F_BAR"/>
    <property type="match status" value="1"/>
</dbReference>
<feature type="coiled-coil region" evidence="12">
    <location>
        <begin position="385"/>
        <end position="412"/>
    </location>
</feature>
<dbReference type="InterPro" id="IPR031160">
    <property type="entry name" value="F_BAR_dom"/>
</dbReference>
<comment type="subcellular location">
    <subcellularLocation>
        <location evidence="1">Cell membrane</location>
    </subcellularLocation>
    <subcellularLocation>
        <location evidence="2">Cytoplasm</location>
    </subcellularLocation>
</comment>
<keyword evidence="8 11" id="KW-0175">Coiled coil</keyword>
<dbReference type="Gene3D" id="6.10.140.470">
    <property type="match status" value="1"/>
</dbReference>
<dbReference type="SMART" id="SM00326">
    <property type="entry name" value="SH3"/>
    <property type="match status" value="1"/>
</dbReference>
<dbReference type="InterPro" id="IPR036274">
    <property type="entry name" value="HR1_rpt_sf"/>
</dbReference>
<evidence type="ECO:0000313" key="18">
    <source>
        <dbReference type="Proteomes" id="UP001372834"/>
    </source>
</evidence>
<dbReference type="Gene3D" id="2.30.30.40">
    <property type="entry name" value="SH3 Domains"/>
    <property type="match status" value="1"/>
</dbReference>
<evidence type="ECO:0000256" key="12">
    <source>
        <dbReference type="SAM" id="Coils"/>
    </source>
</evidence>
<keyword evidence="9" id="KW-0472">Membrane</keyword>
<dbReference type="SUPFAM" id="SSF50044">
    <property type="entry name" value="SH3-domain"/>
    <property type="match status" value="1"/>
</dbReference>
<dbReference type="SMART" id="SM00055">
    <property type="entry name" value="FCH"/>
    <property type="match status" value="1"/>
</dbReference>
<evidence type="ECO:0000256" key="4">
    <source>
        <dbReference type="ARBA" id="ARBA00022443"/>
    </source>
</evidence>
<dbReference type="EMBL" id="JAWJWE010000008">
    <property type="protein sequence ID" value="KAK6631822.1"/>
    <property type="molecule type" value="Genomic_DNA"/>
</dbReference>
<evidence type="ECO:0000256" key="3">
    <source>
        <dbReference type="ARBA" id="ARBA00009426"/>
    </source>
</evidence>
<evidence type="ECO:0000256" key="2">
    <source>
        <dbReference type="ARBA" id="ARBA00004496"/>
    </source>
</evidence>
<evidence type="ECO:0008006" key="19">
    <source>
        <dbReference type="Google" id="ProtNLM"/>
    </source>
</evidence>
<comment type="similarity">
    <text evidence="3">Belongs to the FNBP1 family.</text>
</comment>
<dbReference type="PANTHER" id="PTHR15735">
    <property type="entry name" value="FCH AND DOUBLE SH3 DOMAINS PROTEIN"/>
    <property type="match status" value="1"/>
</dbReference>
<dbReference type="CDD" id="cd11619">
    <property type="entry name" value="HR1_CIP4-like"/>
    <property type="match status" value="1"/>
</dbReference>
<dbReference type="GO" id="GO:0006897">
    <property type="term" value="P:endocytosis"/>
    <property type="evidence" value="ECO:0007669"/>
    <property type="project" value="UniProtKB-KW"/>
</dbReference>
<dbReference type="Proteomes" id="UP001372834">
    <property type="component" value="Unassembled WGS sequence"/>
</dbReference>
<dbReference type="PROSITE" id="PS51860">
    <property type="entry name" value="REM_1"/>
    <property type="match status" value="1"/>
</dbReference>
<dbReference type="InterPro" id="IPR001060">
    <property type="entry name" value="FCH_dom"/>
</dbReference>
<evidence type="ECO:0000259" key="16">
    <source>
        <dbReference type="PROSITE" id="PS51860"/>
    </source>
</evidence>
<dbReference type="InterPro" id="IPR027267">
    <property type="entry name" value="AH/BAR_dom_sf"/>
</dbReference>
<feature type="compositionally biased region" description="Polar residues" evidence="13">
    <location>
        <begin position="542"/>
        <end position="556"/>
    </location>
</feature>
<dbReference type="SUPFAM" id="SSF103657">
    <property type="entry name" value="BAR/IMD domain-like"/>
    <property type="match status" value="1"/>
</dbReference>
<keyword evidence="6" id="KW-0963">Cytoplasm</keyword>
<feature type="compositionally biased region" description="Low complexity" evidence="13">
    <location>
        <begin position="481"/>
        <end position="497"/>
    </location>
</feature>
<evidence type="ECO:0000259" key="15">
    <source>
        <dbReference type="PROSITE" id="PS51741"/>
    </source>
</evidence>
<dbReference type="GO" id="GO:0005886">
    <property type="term" value="C:plasma membrane"/>
    <property type="evidence" value="ECO:0007669"/>
    <property type="project" value="UniProtKB-SubCell"/>
</dbReference>
<dbReference type="Pfam" id="PF00611">
    <property type="entry name" value="FCH"/>
    <property type="match status" value="1"/>
</dbReference>
<keyword evidence="7" id="KW-0254">Endocytosis</keyword>
<dbReference type="Pfam" id="PF00018">
    <property type="entry name" value="SH3_1"/>
    <property type="match status" value="1"/>
</dbReference>
<reference evidence="17 18" key="1">
    <citation type="submission" date="2023-10" db="EMBL/GenBank/DDBJ databases">
        <title>Genomes of two closely related lineages of the louse Polyplax serrata with different host specificities.</title>
        <authorList>
            <person name="Martinu J."/>
            <person name="Tarabai H."/>
            <person name="Stefka J."/>
            <person name="Hypsa V."/>
        </authorList>
    </citation>
    <scope>NUCLEOTIDE SEQUENCE [LARGE SCALE GENOMIC DNA]</scope>
    <source>
        <strain evidence="17">HR10_N</strain>
    </source>
</reference>
<evidence type="ECO:0000256" key="13">
    <source>
        <dbReference type="SAM" id="MobiDB-lite"/>
    </source>
</evidence>
<dbReference type="InterPro" id="IPR057870">
    <property type="entry name" value="HR1_TOCA"/>
</dbReference>
<dbReference type="PANTHER" id="PTHR15735:SF12">
    <property type="entry name" value="CDC42-INTERACTING PROTEIN 4, ISOFORM B"/>
    <property type="match status" value="1"/>
</dbReference>
<dbReference type="FunFam" id="1.20.1270.60:FF:000002">
    <property type="entry name" value="Formin-binding protein 1-like isoform 1"/>
    <property type="match status" value="1"/>
</dbReference>
<feature type="domain" description="REM-1" evidence="16">
    <location>
        <begin position="378"/>
        <end position="455"/>
    </location>
</feature>
<evidence type="ECO:0000256" key="10">
    <source>
        <dbReference type="PROSITE-ProRule" id="PRU00192"/>
    </source>
</evidence>
<keyword evidence="5" id="KW-1003">Cell membrane</keyword>
<feature type="domain" description="F-BAR" evidence="15">
    <location>
        <begin position="24"/>
        <end position="291"/>
    </location>
</feature>
<evidence type="ECO:0000256" key="8">
    <source>
        <dbReference type="ARBA" id="ARBA00023054"/>
    </source>
</evidence>
<gene>
    <name evidence="17" type="ORF">RUM43_013888</name>
</gene>
<sequence>MLPWFPHYIQGSNVQIDNKYKSRHEQRDILLSHALDRDQFENISLHTQKGIDFLEKYGHFIRDRCNIELEYAKNLRKLVKTYQPKKKDEEDYQFTSCLAFKHVMEEVSDLAGQHEVIAENLQAHVINELAILVKDFREERKKHLQEGAKMMANLNNQISSMDRSKKNYEKAFKEAEKALENYHRAEADLDLSRAEVEKQRINMMTKGQLCEDSKSEYANQLQKTNDLQCQHYQQIMPDVFHHLQELDEKRIKNIKNFMSQSVTIERNVFPIINKCLDGIVNAANAINEKEDTQMVIDRYKSGFQPPRDIPFEDLSAIRSGDAPPVTNQYIKARPDQNMTVRGTISAGKLKRRVALFGIFGSNKNNLSPFGDSKEDFSDLPPNQRKKKLQQRIEELQKSVQQETAARDGLMKMKGVYEQNPALGDPMSIEGQLNESGHKLDKLRQELHKYQVFLEEALEMPRHQSVSSSPSAPNRKSKTPSRGHSLLNGLNSNNHRSSAGSGGDEESLSRSASDSSVSNTNNNANKPSAPGTPLPSHGPESGLGTSHTSLPESDSENVVEQSDCLDGEVLCPLGTCRALYPFEATSEGSIPMYDGEELYLIEVDQGDGWTRVRRMNDYEEGFVPTSYISCTLYT</sequence>
<proteinExistence type="inferred from homology"/>
<comment type="caution">
    <text evidence="17">The sequence shown here is derived from an EMBL/GenBank/DDBJ whole genome shotgun (WGS) entry which is preliminary data.</text>
</comment>
<evidence type="ECO:0000256" key="5">
    <source>
        <dbReference type="ARBA" id="ARBA00022475"/>
    </source>
</evidence>